<feature type="region of interest" description="Disordered" evidence="2">
    <location>
        <begin position="112"/>
        <end position="328"/>
    </location>
</feature>
<name>A0A0V0QZV4_PSEPJ</name>
<keyword evidence="6" id="KW-1185">Reference proteome</keyword>
<feature type="domain" description="Cyclic nucleotide-binding" evidence="3">
    <location>
        <begin position="766"/>
        <end position="891"/>
    </location>
</feature>
<sequence length="1076" mass="126508">MEAKQKGKLLLTQKENQFYTQIYSNIQQNMASILQNKEKCLDFLKIKGKITHEQAGEIYDKSIEIHKPHEDQLDKKSFFIILKLLALTQNNQQLSQFKSLADLPLTQLPVFASSNKKKNQKNQSKKSEQDQEQQKQNEEDKQESEQKQNNQDSLQSSDEKKNKSDQKKKGQEEKKEKEQQKYQQNQDQDQDQEQNGEQDKNQHEEEKKDQKENLQKKLSYNEKEQDQSEESDNQEQNSENSQKEKQKKKKKKSDKSQNKDDSQKNNSQIKNQNEKNNNENGIEDEKQTENVQKLEKNESQKRPRVVTFGGESDFKQNSKQENEEQQQVQNTEHFFGNLSVKLDDIGLKDVNRHYNQNNFYRKYESIIIVGHEDKKDSMFSKSYVSYTIKTKLTNRNNQYVVQKRYSDFEKLDQYFKQSEQYQGIFIPQIPPKNYMNQISSMVGGEDPQFIEQRKIDLQIYLQNISEHEMLQNDRILEGFLIEENFQTPESYGKSLYKNFESLFSNLAHSNFQDIKDKSQAYLKVKWDQLMSNNEEQKIQELGEIYDLMKQLRQYEKLLEKCKQYIESQLKSEEKQLKKLHKLTEILPHSTDIQELSEFKQSLLGYQEMLNYDKKGSNSQKIWSIQDLQIYIKKQLSCVYGINHQYEKLIHLLQEVSYYEELGNQKLTSGNDSISQQDINKQKAKIIEHKNQVKSAFSKDLQEFIKNTEENIEKTLQKMREADSKQEEQLEKLQIERQKFLLSIDPQDRDEDEINEIMEYMGELNFFKQYSQKPEFYNLCQNLYLSSYESKQVIFSQGDSGDSAYVVLQGEVVIYIDEPTEYRGYMTLKEKARLGRGIIFGQLALKNDQKRTATAQTSEETDLIVIEKSVFNEYFKDDMETKQQITPHLKKLKLFLESLDMFALMPNHLIDNLATKCDIKKFPSNTIILKQGNDAAALYFVKQGKLSAVRLVPFKINPQTGKKIQGDSNDPSELDIRRGLYVNEYIEIDEIGSQEVFGDYSLFYQSEMDHSVITSIPCELVLPLLKLAHNQVPLNTLDIKTSDSNLYFEVLKNEEISQQLRMKKKVKASALPIKMIM</sequence>
<feature type="coiled-coil region" evidence="1">
    <location>
        <begin position="697"/>
        <end position="735"/>
    </location>
</feature>
<dbReference type="SUPFAM" id="SSF64268">
    <property type="entry name" value="PX domain"/>
    <property type="match status" value="1"/>
</dbReference>
<dbReference type="SMART" id="SM00312">
    <property type="entry name" value="PX"/>
    <property type="match status" value="1"/>
</dbReference>
<feature type="compositionally biased region" description="Basic and acidic residues" evidence="2">
    <location>
        <begin position="254"/>
        <end position="263"/>
    </location>
</feature>
<dbReference type="OrthoDB" id="312042at2759"/>
<dbReference type="InterPro" id="IPR000595">
    <property type="entry name" value="cNMP-bd_dom"/>
</dbReference>
<dbReference type="Proteomes" id="UP000054937">
    <property type="component" value="Unassembled WGS sequence"/>
</dbReference>
<dbReference type="EMBL" id="LDAU01000080">
    <property type="protein sequence ID" value="KRX07827.1"/>
    <property type="molecule type" value="Genomic_DNA"/>
</dbReference>
<feature type="compositionally biased region" description="Basic and acidic residues" evidence="2">
    <location>
        <begin position="272"/>
        <end position="301"/>
    </location>
</feature>
<feature type="compositionally biased region" description="Basic residues" evidence="2">
    <location>
        <begin position="115"/>
        <end position="124"/>
    </location>
</feature>
<protein>
    <submittedName>
        <fullName evidence="5">Phox homologous domain</fullName>
    </submittedName>
</protein>
<keyword evidence="1" id="KW-0175">Coiled coil</keyword>
<feature type="compositionally biased region" description="Basic and acidic residues" evidence="2">
    <location>
        <begin position="125"/>
        <end position="146"/>
    </location>
</feature>
<feature type="compositionally biased region" description="Basic and acidic residues" evidence="2">
    <location>
        <begin position="312"/>
        <end position="322"/>
    </location>
</feature>
<dbReference type="InterPro" id="IPR014710">
    <property type="entry name" value="RmlC-like_jellyroll"/>
</dbReference>
<organism evidence="5 6">
    <name type="scientific">Pseudocohnilembus persalinus</name>
    <name type="common">Ciliate</name>
    <dbReference type="NCBI Taxonomy" id="266149"/>
    <lineage>
        <taxon>Eukaryota</taxon>
        <taxon>Sar</taxon>
        <taxon>Alveolata</taxon>
        <taxon>Ciliophora</taxon>
        <taxon>Intramacronucleata</taxon>
        <taxon>Oligohymenophorea</taxon>
        <taxon>Scuticociliatia</taxon>
        <taxon>Philasterida</taxon>
        <taxon>Pseudocohnilembidae</taxon>
        <taxon>Pseudocohnilembus</taxon>
    </lineage>
</organism>
<evidence type="ECO:0000256" key="2">
    <source>
        <dbReference type="SAM" id="MobiDB-lite"/>
    </source>
</evidence>
<dbReference type="PANTHER" id="PTHR23011:SF28">
    <property type="entry name" value="CYCLIC NUCLEOTIDE-BINDING DOMAIN CONTAINING PROTEIN"/>
    <property type="match status" value="1"/>
</dbReference>
<dbReference type="InterPro" id="IPR036871">
    <property type="entry name" value="PX_dom_sf"/>
</dbReference>
<evidence type="ECO:0000259" key="3">
    <source>
        <dbReference type="PROSITE" id="PS50042"/>
    </source>
</evidence>
<dbReference type="GO" id="GO:0035091">
    <property type="term" value="F:phosphatidylinositol binding"/>
    <property type="evidence" value="ECO:0007669"/>
    <property type="project" value="InterPro"/>
</dbReference>
<evidence type="ECO:0000313" key="5">
    <source>
        <dbReference type="EMBL" id="KRX07827.1"/>
    </source>
</evidence>
<dbReference type="OMA" id="NEIMEYM"/>
<dbReference type="SMART" id="SM00100">
    <property type="entry name" value="cNMP"/>
    <property type="match status" value="2"/>
</dbReference>
<dbReference type="SUPFAM" id="SSF51206">
    <property type="entry name" value="cAMP-binding domain-like"/>
    <property type="match status" value="2"/>
</dbReference>
<feature type="compositionally biased region" description="Low complexity" evidence="2">
    <location>
        <begin position="147"/>
        <end position="156"/>
    </location>
</feature>
<evidence type="ECO:0000256" key="1">
    <source>
        <dbReference type="SAM" id="Coils"/>
    </source>
</evidence>
<evidence type="ECO:0000313" key="6">
    <source>
        <dbReference type="Proteomes" id="UP000054937"/>
    </source>
</evidence>
<dbReference type="AlphaFoldDB" id="A0A0V0QZV4"/>
<dbReference type="Pfam" id="PF00787">
    <property type="entry name" value="PX"/>
    <property type="match status" value="1"/>
</dbReference>
<proteinExistence type="predicted"/>
<accession>A0A0V0QZV4</accession>
<dbReference type="CDD" id="cd06093">
    <property type="entry name" value="PX_domain"/>
    <property type="match status" value="1"/>
</dbReference>
<dbReference type="InterPro" id="IPR001683">
    <property type="entry name" value="PX_dom"/>
</dbReference>
<reference evidence="5 6" key="1">
    <citation type="journal article" date="2015" name="Sci. Rep.">
        <title>Genome of the facultative scuticociliatosis pathogen Pseudocohnilembus persalinus provides insight into its virulence through horizontal gene transfer.</title>
        <authorList>
            <person name="Xiong J."/>
            <person name="Wang G."/>
            <person name="Cheng J."/>
            <person name="Tian M."/>
            <person name="Pan X."/>
            <person name="Warren A."/>
            <person name="Jiang C."/>
            <person name="Yuan D."/>
            <person name="Miao W."/>
        </authorList>
    </citation>
    <scope>NUCLEOTIDE SEQUENCE [LARGE SCALE GENOMIC DNA]</scope>
    <source>
        <strain evidence="5">36N120E</strain>
    </source>
</reference>
<feature type="domain" description="PX" evidence="4">
    <location>
        <begin position="364"/>
        <end position="486"/>
    </location>
</feature>
<dbReference type="Gene3D" id="3.30.1520.10">
    <property type="entry name" value="Phox-like domain"/>
    <property type="match status" value="1"/>
</dbReference>
<feature type="compositionally biased region" description="Basic and acidic residues" evidence="2">
    <location>
        <begin position="157"/>
        <end position="180"/>
    </location>
</feature>
<evidence type="ECO:0000259" key="4">
    <source>
        <dbReference type="PROSITE" id="PS50195"/>
    </source>
</evidence>
<dbReference type="PROSITE" id="PS50195">
    <property type="entry name" value="PX"/>
    <property type="match status" value="1"/>
</dbReference>
<feature type="compositionally biased region" description="Basic and acidic residues" evidence="2">
    <location>
        <begin position="197"/>
        <end position="226"/>
    </location>
</feature>
<comment type="caution">
    <text evidence="5">The sequence shown here is derived from an EMBL/GenBank/DDBJ whole genome shotgun (WGS) entry which is preliminary data.</text>
</comment>
<dbReference type="Pfam" id="PF00027">
    <property type="entry name" value="cNMP_binding"/>
    <property type="match status" value="1"/>
</dbReference>
<gene>
    <name evidence="5" type="ORF">PPERSA_07577</name>
</gene>
<feature type="domain" description="Cyclic nucleotide-binding" evidence="3">
    <location>
        <begin position="900"/>
        <end position="1019"/>
    </location>
</feature>
<dbReference type="Gene3D" id="2.60.120.10">
    <property type="entry name" value="Jelly Rolls"/>
    <property type="match status" value="2"/>
</dbReference>
<dbReference type="PROSITE" id="PS50042">
    <property type="entry name" value="CNMP_BINDING_3"/>
    <property type="match status" value="2"/>
</dbReference>
<dbReference type="CDD" id="cd00038">
    <property type="entry name" value="CAP_ED"/>
    <property type="match status" value="2"/>
</dbReference>
<dbReference type="InterPro" id="IPR018490">
    <property type="entry name" value="cNMP-bd_dom_sf"/>
</dbReference>
<dbReference type="PANTHER" id="PTHR23011">
    <property type="entry name" value="CYCLIC NUCLEOTIDE-BINDING DOMAIN CONTAINING PROTEIN"/>
    <property type="match status" value="1"/>
</dbReference>
<dbReference type="InParanoid" id="A0A0V0QZV4"/>